<organism evidence="1 2">
    <name type="scientific">Patiriisocius marinistellae</name>
    <dbReference type="NCBI Taxonomy" id="2494560"/>
    <lineage>
        <taxon>Bacteria</taxon>
        <taxon>Pseudomonadati</taxon>
        <taxon>Bacteroidota</taxon>
        <taxon>Flavobacteriia</taxon>
        <taxon>Flavobacteriales</taxon>
        <taxon>Flavobacteriaceae</taxon>
        <taxon>Patiriisocius</taxon>
    </lineage>
</organism>
<dbReference type="OrthoDB" id="1372254at2"/>
<dbReference type="RefSeq" id="WP_151894238.1">
    <property type="nucleotide sequence ID" value="NZ_BKCF01000003.1"/>
</dbReference>
<protein>
    <submittedName>
        <fullName evidence="1">Uncharacterized protein</fullName>
    </submittedName>
</protein>
<evidence type="ECO:0000313" key="2">
    <source>
        <dbReference type="Proteomes" id="UP000326994"/>
    </source>
</evidence>
<proteinExistence type="predicted"/>
<dbReference type="EMBL" id="BKCF01000003">
    <property type="protein sequence ID" value="GEQ86305.1"/>
    <property type="molecule type" value="Genomic_DNA"/>
</dbReference>
<reference evidence="1 2" key="1">
    <citation type="submission" date="2019-08" db="EMBL/GenBank/DDBJ databases">
        <title>Ulvibacter marinistellae sp. nov., isolated from a starfish, Patiria pectinifera.</title>
        <authorList>
            <person name="Kawano K."/>
            <person name="Ushijima N."/>
            <person name="Kihara M."/>
            <person name="Itoh H."/>
        </authorList>
    </citation>
    <scope>NUCLEOTIDE SEQUENCE [LARGE SCALE GENOMIC DNA]</scope>
    <source>
        <strain evidence="1 2">KK4</strain>
    </source>
</reference>
<gene>
    <name evidence="1" type="ORF">ULMS_18130</name>
</gene>
<dbReference type="Proteomes" id="UP000326994">
    <property type="component" value="Unassembled WGS sequence"/>
</dbReference>
<keyword evidence="2" id="KW-1185">Reference proteome</keyword>
<comment type="caution">
    <text evidence="1">The sequence shown here is derived from an EMBL/GenBank/DDBJ whole genome shotgun (WGS) entry which is preliminary data.</text>
</comment>
<accession>A0A5J4G1I8</accession>
<dbReference type="AlphaFoldDB" id="A0A5J4G1I8"/>
<evidence type="ECO:0000313" key="1">
    <source>
        <dbReference type="EMBL" id="GEQ86305.1"/>
    </source>
</evidence>
<name>A0A5J4G1I8_9FLAO</name>
<sequence length="191" mass="21874">MKVIVQLLFFTLAFTTFSQSNTKICDYKINMETEEEIFKLTQESLAEFMVGNGQTVFMYFSLMKQGNIKSFVLHTSLNAVEMPPIICYNDKSRVTFQLESGEFVSAPYLGEETCGRQSKGEESLNNMTSEGSFYLDDVSIKRLSNSPLNTMRITTMNTNFDVNFKKVISNEQIAKPIYPREFFVENLSCIE</sequence>